<sequence length="479" mass="52939">MSVLRTARAASRLQASDPAWAMLRARNADVAVAILSRHLAGDERRLPAPVLFEKVDSDLEELRGEGFELPQAAQAYCTEWRNQQILVRRSADDSREETFELSPGALTAIRFVTQLAEPRQAVTESRLATIQERLRSLARDTDPDVANRLGALHFERDRIDAQIARLVAGEIDVLPADRALERIRDILGLVEEVPADFARVRGEFEQLNRKLRERLVEAEGPRSSVLEDIFRGVDLLAESDAGRSFAGFYSLLLDPERGLEFEESLTAVMDRGFVKDLAPAQVRTLRRLLPNLQDRGAEIHTVLTTFSRSLRRFVQSHDLQRERLISRQLRAGLREALNASETVKPYAKTDLTLDLTSVPLSSVSALKLHNPGDFESGTEVVSHESELVDVGELLALARASDIDMAELEANINLTIEAQGAATIAEVLANHPASQGVASVVGLLVLAQEHGTAVGGRETVQWDGRRGTLDRHLFTGRIPA</sequence>
<name>A0ABU2BHM6_9MICC</name>
<accession>A0ABU2BHM6</accession>
<dbReference type="InterPro" id="IPR021804">
    <property type="entry name" value="DUF3375"/>
</dbReference>
<evidence type="ECO:0000313" key="2">
    <source>
        <dbReference type="Proteomes" id="UP001183817"/>
    </source>
</evidence>
<dbReference type="EMBL" id="JAVDYI010000001">
    <property type="protein sequence ID" value="MDR7358113.1"/>
    <property type="molecule type" value="Genomic_DNA"/>
</dbReference>
<proteinExistence type="predicted"/>
<keyword evidence="2" id="KW-1185">Reference proteome</keyword>
<comment type="caution">
    <text evidence="1">The sequence shown here is derived from an EMBL/GenBank/DDBJ whole genome shotgun (WGS) entry which is preliminary data.</text>
</comment>
<evidence type="ECO:0000313" key="1">
    <source>
        <dbReference type="EMBL" id="MDR7358113.1"/>
    </source>
</evidence>
<gene>
    <name evidence="1" type="ORF">J2S64_001804</name>
</gene>
<organism evidence="1 2">
    <name type="scientific">Paeniglutamicibacter sulfureus</name>
    <dbReference type="NCBI Taxonomy" id="43666"/>
    <lineage>
        <taxon>Bacteria</taxon>
        <taxon>Bacillati</taxon>
        <taxon>Actinomycetota</taxon>
        <taxon>Actinomycetes</taxon>
        <taxon>Micrococcales</taxon>
        <taxon>Micrococcaceae</taxon>
        <taxon>Paeniglutamicibacter</taxon>
    </lineage>
</organism>
<dbReference type="Pfam" id="PF11855">
    <property type="entry name" value="DUF3375"/>
    <property type="match status" value="1"/>
</dbReference>
<dbReference type="Proteomes" id="UP001183817">
    <property type="component" value="Unassembled WGS sequence"/>
</dbReference>
<protein>
    <recommendedName>
        <fullName evidence="3">DUF3375 domain-containing protein</fullName>
    </recommendedName>
</protein>
<evidence type="ECO:0008006" key="3">
    <source>
        <dbReference type="Google" id="ProtNLM"/>
    </source>
</evidence>
<dbReference type="RefSeq" id="WP_310289805.1">
    <property type="nucleotide sequence ID" value="NZ_BAAAWO010000001.1"/>
</dbReference>
<reference evidence="1 2" key="1">
    <citation type="submission" date="2023-07" db="EMBL/GenBank/DDBJ databases">
        <title>Sequencing the genomes of 1000 actinobacteria strains.</title>
        <authorList>
            <person name="Klenk H.-P."/>
        </authorList>
    </citation>
    <scope>NUCLEOTIDE SEQUENCE [LARGE SCALE GENOMIC DNA]</scope>
    <source>
        <strain evidence="1 2">DSM 20167</strain>
    </source>
</reference>